<proteinExistence type="predicted"/>
<feature type="region of interest" description="Disordered" evidence="1">
    <location>
        <begin position="242"/>
        <end position="261"/>
    </location>
</feature>
<feature type="domain" description="SseB protein N-terminal" evidence="2">
    <location>
        <begin position="12"/>
        <end position="117"/>
    </location>
</feature>
<keyword evidence="4" id="KW-1185">Reference proteome</keyword>
<dbReference type="AlphaFoldDB" id="A0A0L1JNC4"/>
<dbReference type="Proteomes" id="UP000036938">
    <property type="component" value="Unassembled WGS sequence"/>
</dbReference>
<dbReference type="RefSeq" id="WP_050531170.1">
    <property type="nucleotide sequence ID" value="NZ_AQQZ01000005.1"/>
</dbReference>
<comment type="caution">
    <text evidence="3">The sequence shown here is derived from an EMBL/GenBank/DDBJ whole genome shotgun (WGS) entry which is preliminary data.</text>
</comment>
<sequence>MADLTPLDEAHAIMAANEGDEAARMGFFARLVASELFVLLEREAEGDRIEPQLVQHEGMTFALVFDREERLAEFAGEVAPLVALSGRVLTQLFHDQDIGIALNPDVAPSSVLLPADVVDWLAETVAQEAEAGEGRVSRVTPPKDVSDALLLTLDRRVASFVGRAHRAYLVGADYDDGRSGLMLAVVGAVPEAEAALAQAVTEVVAFSPEPVALDVAFFDARDMALGPISDVGLRFDVPVEDPHAVGPSAPGMDPDAPPKLR</sequence>
<evidence type="ECO:0000313" key="3">
    <source>
        <dbReference type="EMBL" id="KNG93212.1"/>
    </source>
</evidence>
<dbReference type="STRING" id="1317121.ATO11_12185"/>
<evidence type="ECO:0000313" key="4">
    <source>
        <dbReference type="Proteomes" id="UP000036938"/>
    </source>
</evidence>
<dbReference type="PATRIC" id="fig|1317121.7.peg.3144"/>
<name>A0A0L1JNC4_9RHOB</name>
<gene>
    <name evidence="3" type="ORF">ATO11_12185</name>
</gene>
<dbReference type="Pfam" id="PF07179">
    <property type="entry name" value="SseB"/>
    <property type="match status" value="1"/>
</dbReference>
<dbReference type="OrthoDB" id="7831317at2"/>
<evidence type="ECO:0000259" key="2">
    <source>
        <dbReference type="Pfam" id="PF07179"/>
    </source>
</evidence>
<protein>
    <recommendedName>
        <fullName evidence="2">SseB protein N-terminal domain-containing protein</fullName>
    </recommendedName>
</protein>
<organism evidence="3 4">
    <name type="scientific">Pseudaestuariivita atlantica</name>
    <dbReference type="NCBI Taxonomy" id="1317121"/>
    <lineage>
        <taxon>Bacteria</taxon>
        <taxon>Pseudomonadati</taxon>
        <taxon>Pseudomonadota</taxon>
        <taxon>Alphaproteobacteria</taxon>
        <taxon>Rhodobacterales</taxon>
        <taxon>Paracoccaceae</taxon>
        <taxon>Pseudaestuariivita</taxon>
    </lineage>
</organism>
<evidence type="ECO:0000256" key="1">
    <source>
        <dbReference type="SAM" id="MobiDB-lite"/>
    </source>
</evidence>
<accession>A0A0L1JNC4</accession>
<reference evidence="3 4" key="1">
    <citation type="journal article" date="2015" name="Int. J. Syst. Evol. Microbiol.">
        <title>Aestuariivita atlantica sp. nov., isolated from deep sea sediment of the Atlantic Ocean.</title>
        <authorList>
            <person name="Li G."/>
            <person name="Lai Q."/>
            <person name="Du Y."/>
            <person name="Liu X."/>
            <person name="Sun F."/>
            <person name="Shao Z."/>
        </authorList>
    </citation>
    <scope>NUCLEOTIDE SEQUENCE [LARGE SCALE GENOMIC DNA]</scope>
    <source>
        <strain evidence="3 4">22II-S11-z3</strain>
    </source>
</reference>
<dbReference type="EMBL" id="AQQZ01000005">
    <property type="protein sequence ID" value="KNG93212.1"/>
    <property type="molecule type" value="Genomic_DNA"/>
</dbReference>
<dbReference type="InterPro" id="IPR009839">
    <property type="entry name" value="SseB_N"/>
</dbReference>